<evidence type="ECO:0000313" key="2">
    <source>
        <dbReference type="Proteomes" id="UP000813463"/>
    </source>
</evidence>
<dbReference type="RefSeq" id="XP_021849472.2">
    <property type="nucleotide sequence ID" value="XM_021993780.2"/>
</dbReference>
<organism evidence="2 3">
    <name type="scientific">Spinacia oleracea</name>
    <name type="common">Spinach</name>
    <dbReference type="NCBI Taxonomy" id="3562"/>
    <lineage>
        <taxon>Eukaryota</taxon>
        <taxon>Viridiplantae</taxon>
        <taxon>Streptophyta</taxon>
        <taxon>Embryophyta</taxon>
        <taxon>Tracheophyta</taxon>
        <taxon>Spermatophyta</taxon>
        <taxon>Magnoliopsida</taxon>
        <taxon>eudicotyledons</taxon>
        <taxon>Gunneridae</taxon>
        <taxon>Pentapetalae</taxon>
        <taxon>Caryophyllales</taxon>
        <taxon>Chenopodiaceae</taxon>
        <taxon>Chenopodioideae</taxon>
        <taxon>Anserineae</taxon>
        <taxon>Spinacia</taxon>
    </lineage>
</organism>
<evidence type="ECO:0000313" key="3">
    <source>
        <dbReference type="RefSeq" id="XP_021849472.2"/>
    </source>
</evidence>
<reference evidence="2" key="1">
    <citation type="journal article" date="2021" name="Nat. Commun.">
        <title>Genomic analyses provide insights into spinach domestication and the genetic basis of agronomic traits.</title>
        <authorList>
            <person name="Cai X."/>
            <person name="Sun X."/>
            <person name="Xu C."/>
            <person name="Sun H."/>
            <person name="Wang X."/>
            <person name="Ge C."/>
            <person name="Zhang Z."/>
            <person name="Wang Q."/>
            <person name="Fei Z."/>
            <person name="Jiao C."/>
            <person name="Wang Q."/>
        </authorList>
    </citation>
    <scope>NUCLEOTIDE SEQUENCE [LARGE SCALE GENOMIC DNA]</scope>
    <source>
        <strain evidence="2">cv. Varoflay</strain>
    </source>
</reference>
<name>A0A9R0IHU1_SPIOL</name>
<proteinExistence type="predicted"/>
<reference evidence="3" key="2">
    <citation type="submission" date="2025-08" db="UniProtKB">
        <authorList>
            <consortium name="RefSeq"/>
        </authorList>
    </citation>
    <scope>IDENTIFICATION</scope>
    <source>
        <tissue evidence="3">Leaf</tissue>
    </source>
</reference>
<dbReference type="Pfam" id="PF03732">
    <property type="entry name" value="Retrotrans_gag"/>
    <property type="match status" value="1"/>
</dbReference>
<dbReference type="Proteomes" id="UP000813463">
    <property type="component" value="Chromosome 2"/>
</dbReference>
<sequence length="188" mass="21427">MAPANENTTSQTMNPYKDHLFIASRRIKIALGSKNKFAFMEGKHPEPTEGADGIKKWIRCDYMVRSWLLATIKPEIASSLVTMQSTKSLWEEILERYDQTNVPQLFRLKKELWDAEQGNSSVSDYYCKLKGLWDQIADLEGVPECSCGAMAKCSCNLAKKMLDLQATEKFIKFLMGLNDGYDQMKTSF</sequence>
<feature type="domain" description="Retrotransposon gag" evidence="1">
    <location>
        <begin position="83"/>
        <end position="178"/>
    </location>
</feature>
<dbReference type="InterPro" id="IPR005162">
    <property type="entry name" value="Retrotrans_gag_dom"/>
</dbReference>
<gene>
    <name evidence="3" type="primary">LOC110789127</name>
</gene>
<protein>
    <recommendedName>
        <fullName evidence="1">Retrotransposon gag domain-containing protein</fullName>
    </recommendedName>
</protein>
<evidence type="ECO:0000259" key="1">
    <source>
        <dbReference type="Pfam" id="PF03732"/>
    </source>
</evidence>
<dbReference type="PANTHER" id="PTHR37610:SF40">
    <property type="entry name" value="OS01G0909600 PROTEIN"/>
    <property type="match status" value="1"/>
</dbReference>
<dbReference type="KEGG" id="soe:110789127"/>
<keyword evidence="2" id="KW-1185">Reference proteome</keyword>
<accession>A0A9R0IHU1</accession>
<dbReference type="GeneID" id="110789127"/>
<dbReference type="PANTHER" id="PTHR37610">
    <property type="entry name" value="CCHC-TYPE DOMAIN-CONTAINING PROTEIN"/>
    <property type="match status" value="1"/>
</dbReference>
<dbReference type="AlphaFoldDB" id="A0A9R0IHU1"/>